<dbReference type="Gene3D" id="3.40.50.12760">
    <property type="match status" value="1"/>
</dbReference>
<protein>
    <submittedName>
        <fullName evidence="1">Uncharacterized protein</fullName>
    </submittedName>
</protein>
<name>A0A1X9VNS3_9VIRU</name>
<proteinExistence type="predicted"/>
<sequence>MILLSRIRLLTVLFSSIMKWCLILICRRMWIRCCNLAEAPGGLFRVRMFFVKKKQKRKSVVGVDGFTSSVIVPGVEPEIYTMSLDRYHPKYLKYNLPSYNEQVLKKNVHVLYGKDNTGDISNIENFMFLKSYINKKLDFITADGGFDEGDDFNNKEALHYKLIFY</sequence>
<evidence type="ECO:0000313" key="1">
    <source>
        <dbReference type="EMBL" id="ARR74985.1"/>
    </source>
</evidence>
<accession>A0A1X9VNS3</accession>
<dbReference type="EMBL" id="KY565522">
    <property type="protein sequence ID" value="ARR74985.1"/>
    <property type="molecule type" value="Genomic_DNA"/>
</dbReference>
<organism evidence="1">
    <name type="scientific">Mimivirus AB-566-O17</name>
    <dbReference type="NCBI Taxonomy" id="1988039"/>
    <lineage>
        <taxon>Viruses</taxon>
        <taxon>Varidnaviria</taxon>
        <taxon>Bamfordvirae</taxon>
        <taxon>Nucleocytoviricota</taxon>
        <taxon>Megaviricetes</taxon>
        <taxon>Imitervirales</taxon>
        <taxon>Mimiviridae</taxon>
        <taxon>Megamimivirinae</taxon>
        <taxon>Mimivirus</taxon>
    </lineage>
</organism>
<gene>
    <name evidence="1" type="ORF">SAGO17_0066</name>
</gene>
<reference evidence="1" key="1">
    <citation type="journal article" date="2017" name="ISME J.">
        <title>Genomic exploration of individual giant ocean viruses.</title>
        <authorList>
            <person name="Wilson W.H."/>
            <person name="Gilg I.C."/>
            <person name="Moniruzzaman M."/>
            <person name="Field E.K."/>
            <person name="Koren S."/>
            <person name="LeCleir G.R."/>
            <person name="Martinez Martinez J."/>
            <person name="Poulton N.J."/>
            <person name="Swan B.K."/>
            <person name="Stepanauskas R."/>
            <person name="Wilhelm S.W."/>
        </authorList>
    </citation>
    <scope>NUCLEOTIDE SEQUENCE</scope>
</reference>